<evidence type="ECO:0000313" key="2">
    <source>
        <dbReference type="EMBL" id="MBB4265807.1"/>
    </source>
</evidence>
<dbReference type="InterPro" id="IPR000120">
    <property type="entry name" value="Amidase"/>
</dbReference>
<name>A0A7W6RCB8_9PROT</name>
<evidence type="ECO:0000259" key="1">
    <source>
        <dbReference type="Pfam" id="PF01425"/>
    </source>
</evidence>
<reference evidence="2 3" key="1">
    <citation type="submission" date="2020-08" db="EMBL/GenBank/DDBJ databases">
        <title>Genome sequencing of Purple Non-Sulfur Bacteria from various extreme environments.</title>
        <authorList>
            <person name="Mayer M."/>
        </authorList>
    </citation>
    <scope>NUCLEOTIDE SEQUENCE [LARGE SCALE GENOMIC DNA]</scope>
    <source>
        <strain evidence="2 3">JA131</strain>
    </source>
</reference>
<dbReference type="PROSITE" id="PS00571">
    <property type="entry name" value="AMIDASES"/>
    <property type="match status" value="1"/>
</dbReference>
<dbReference type="SUPFAM" id="SSF75304">
    <property type="entry name" value="Amidase signature (AS) enzymes"/>
    <property type="match status" value="1"/>
</dbReference>
<dbReference type="InterPro" id="IPR036928">
    <property type="entry name" value="AS_sf"/>
</dbReference>
<dbReference type="GO" id="GO:0004040">
    <property type="term" value="F:amidase activity"/>
    <property type="evidence" value="ECO:0007669"/>
    <property type="project" value="UniProtKB-EC"/>
</dbReference>
<dbReference type="InterPro" id="IPR020556">
    <property type="entry name" value="Amidase_CS"/>
</dbReference>
<dbReference type="RefSeq" id="WP_343058550.1">
    <property type="nucleotide sequence ID" value="NZ_JACIGK010000008.1"/>
</dbReference>
<dbReference type="EMBL" id="JACIGK010000008">
    <property type="protein sequence ID" value="MBB4265807.1"/>
    <property type="molecule type" value="Genomic_DNA"/>
</dbReference>
<dbReference type="Pfam" id="PF01425">
    <property type="entry name" value="Amidase"/>
    <property type="match status" value="1"/>
</dbReference>
<gene>
    <name evidence="2" type="ORF">GGD89_001431</name>
</gene>
<evidence type="ECO:0000313" key="3">
    <source>
        <dbReference type="Proteomes" id="UP000554286"/>
    </source>
</evidence>
<proteinExistence type="predicted"/>
<dbReference type="Gene3D" id="3.90.1300.10">
    <property type="entry name" value="Amidase signature (AS) domain"/>
    <property type="match status" value="1"/>
</dbReference>
<keyword evidence="2" id="KW-0378">Hydrolase</keyword>
<dbReference type="EC" id="3.5.1.4" evidence="2"/>
<dbReference type="InterPro" id="IPR023631">
    <property type="entry name" value="Amidase_dom"/>
</dbReference>
<dbReference type="PANTHER" id="PTHR11895:SF76">
    <property type="entry name" value="INDOLEACETAMIDE HYDROLASE"/>
    <property type="match status" value="1"/>
</dbReference>
<dbReference type="Proteomes" id="UP000554286">
    <property type="component" value="Unassembled WGS sequence"/>
</dbReference>
<comment type="caution">
    <text evidence="2">The sequence shown here is derived from an EMBL/GenBank/DDBJ whole genome shotgun (WGS) entry which is preliminary data.</text>
</comment>
<accession>A0A7W6RCB8</accession>
<sequence>MTHLVGDSRTSTAGIPSGSLTALPARTVVRMLGRGEVSPLELIDAAMDRTARVDPVVNAVPTLCPERARAAARRLTDDVGGLGGLEPTAPGWLAGLPVLIKDMTDVEGVRTTYGSPIFRDHVPARSGLVVETLERRGAVVLGKTNTPEWAAGGNTFNAVFGATRNPWDTRLSCGGSSGGSAVALATGMTWLATGSDMGGSLRLPAAFCGVVGLRPSPGRVARAPTADPWSPLSVDGPMARDVADVALLLDAMTGAHPADPLSVDAPAHPFLAAAERPKVPVRVGWSPNLGLWPVDPEVAALCAAAVRRFEDAGTLVDDACPDFMGARAVFQTLRADAFVTAMGPMLDTHRDQLKPEVVWNIEHGLAQTQADLSEAARGRAALMARVAAFFETHDLLACPTVMVPPFPVEHRFVDRVADTRLETYVDWLGLTSTLTLTACPVISLPCGTTAAGLPVGLQLMAPPRAEAALLSHAALLEGLLGRSATPVDPRAPG</sequence>
<protein>
    <submittedName>
        <fullName evidence="2">Amidase</fullName>
        <ecNumber evidence="2">3.5.1.4</ecNumber>
    </submittedName>
</protein>
<feature type="domain" description="Amidase" evidence="1">
    <location>
        <begin position="41"/>
        <end position="470"/>
    </location>
</feature>
<keyword evidence="3" id="KW-1185">Reference proteome</keyword>
<organism evidence="2 3">
    <name type="scientific">Roseospira visakhapatnamensis</name>
    <dbReference type="NCBI Taxonomy" id="390880"/>
    <lineage>
        <taxon>Bacteria</taxon>
        <taxon>Pseudomonadati</taxon>
        <taxon>Pseudomonadota</taxon>
        <taxon>Alphaproteobacteria</taxon>
        <taxon>Rhodospirillales</taxon>
        <taxon>Rhodospirillaceae</taxon>
        <taxon>Roseospira</taxon>
    </lineage>
</organism>
<dbReference type="PANTHER" id="PTHR11895">
    <property type="entry name" value="TRANSAMIDASE"/>
    <property type="match status" value="1"/>
</dbReference>
<dbReference type="AlphaFoldDB" id="A0A7W6RCB8"/>